<organism evidence="2 3">
    <name type="scientific">Halorubrum laminariae</name>
    <dbReference type="NCBI Taxonomy" id="1433523"/>
    <lineage>
        <taxon>Archaea</taxon>
        <taxon>Methanobacteriati</taxon>
        <taxon>Methanobacteriota</taxon>
        <taxon>Stenosarchaea group</taxon>
        <taxon>Halobacteria</taxon>
        <taxon>Halobacteriales</taxon>
        <taxon>Haloferacaceae</taxon>
        <taxon>Halorubrum</taxon>
    </lineage>
</organism>
<accession>A0ABD6C355</accession>
<name>A0ABD6C355_9EURY</name>
<dbReference type="Proteomes" id="UP001597185">
    <property type="component" value="Unassembled WGS sequence"/>
</dbReference>
<feature type="compositionally biased region" description="Acidic residues" evidence="1">
    <location>
        <begin position="1"/>
        <end position="12"/>
    </location>
</feature>
<reference evidence="2 3" key="1">
    <citation type="journal article" date="2019" name="Int. J. Syst. Evol. Microbiol.">
        <title>The Global Catalogue of Microorganisms (GCM) 10K type strain sequencing project: providing services to taxonomists for standard genome sequencing and annotation.</title>
        <authorList>
            <consortium name="The Broad Institute Genomics Platform"/>
            <consortium name="The Broad Institute Genome Sequencing Center for Infectious Disease"/>
            <person name="Wu L."/>
            <person name="Ma J."/>
        </authorList>
    </citation>
    <scope>NUCLEOTIDE SEQUENCE [LARGE SCALE GENOMIC DNA]</scope>
    <source>
        <strain evidence="2 3">CGMCC 1.12689</strain>
    </source>
</reference>
<dbReference type="RefSeq" id="WP_256417668.1">
    <property type="nucleotide sequence ID" value="NZ_JANHDL010000003.1"/>
</dbReference>
<dbReference type="EMBL" id="JBHUDB010000011">
    <property type="protein sequence ID" value="MFD1571418.1"/>
    <property type="molecule type" value="Genomic_DNA"/>
</dbReference>
<proteinExistence type="predicted"/>
<evidence type="ECO:0000313" key="3">
    <source>
        <dbReference type="Proteomes" id="UP001597185"/>
    </source>
</evidence>
<sequence>MDDSAPQDESDGPDTYPTGDELPDGELSPDNISPFATETSGISDINELATAEWKGSTTADERIRAVLKRTVSPKTAREIADTAAVSETKARTALKSLAEEGLACIERTESGATYQRDPDRYLIEQIHRLSMSDDLVDRIQAVKGEIADYRERYDTDSPEELLVSDRTLTADELSDISHWRAAVRDLEYLRAAYRIQQAKRRTPAANLEASGEHSGPASAQ</sequence>
<keyword evidence="3" id="KW-1185">Reference proteome</keyword>
<evidence type="ECO:0000313" key="2">
    <source>
        <dbReference type="EMBL" id="MFD1571418.1"/>
    </source>
</evidence>
<dbReference type="AlphaFoldDB" id="A0ABD6C355"/>
<feature type="compositionally biased region" description="Polar residues" evidence="1">
    <location>
        <begin position="30"/>
        <end position="40"/>
    </location>
</feature>
<protein>
    <submittedName>
        <fullName evidence="2">ArsR family transcriptional regulator</fullName>
    </submittedName>
</protein>
<feature type="region of interest" description="Disordered" evidence="1">
    <location>
        <begin position="1"/>
        <end position="40"/>
    </location>
</feature>
<comment type="caution">
    <text evidence="2">The sequence shown here is derived from an EMBL/GenBank/DDBJ whole genome shotgun (WGS) entry which is preliminary data.</text>
</comment>
<feature type="region of interest" description="Disordered" evidence="1">
    <location>
        <begin position="199"/>
        <end position="220"/>
    </location>
</feature>
<evidence type="ECO:0000256" key="1">
    <source>
        <dbReference type="SAM" id="MobiDB-lite"/>
    </source>
</evidence>
<dbReference type="InterPro" id="IPR055766">
    <property type="entry name" value="DUF7342"/>
</dbReference>
<gene>
    <name evidence="2" type="ORF">ACFR9T_12635</name>
</gene>
<dbReference type="Pfam" id="PF24033">
    <property type="entry name" value="DUF7342"/>
    <property type="match status" value="1"/>
</dbReference>